<dbReference type="InterPro" id="IPR029058">
    <property type="entry name" value="AB_hydrolase_fold"/>
</dbReference>
<evidence type="ECO:0000256" key="1">
    <source>
        <dbReference type="SAM" id="MobiDB-lite"/>
    </source>
</evidence>
<dbReference type="SUPFAM" id="SSF53474">
    <property type="entry name" value="alpha/beta-Hydrolases"/>
    <property type="match status" value="1"/>
</dbReference>
<dbReference type="RefSeq" id="WP_063029196.1">
    <property type="nucleotide sequence ID" value="NZ_PYHS01000023.1"/>
</dbReference>
<dbReference type="InterPro" id="IPR002925">
    <property type="entry name" value="Dienelactn_hydro"/>
</dbReference>
<comment type="caution">
    <text evidence="3">The sequence shown here is derived from an EMBL/GenBank/DDBJ whole genome shotgun (WGS) entry which is preliminary data.</text>
</comment>
<feature type="region of interest" description="Disordered" evidence="1">
    <location>
        <begin position="226"/>
        <end position="252"/>
    </location>
</feature>
<sequence>MADDPLIDFTRESFSHMGISHPILRSGSGPAVIVMTEVPGITPKVAEFARRVRDLGLTAVLPDMFGTAGRDPNPAAHGLLSSAAYGVGAMARLCIGREFSMLAGPGASPITTWLRALGAAEHRRCGGPGIGAVGMCLTGGFALAMAADDHLLAPVLSQPATPVPVTRRRRAEIGIGTADLARIQQRCAQGLGVLGLRFRGDRLVPEERFASLRRQLGPTFVAVELDPEDANPDAPTPPHSVLTEHLVDTPGHPTRQALDLVLEHLRTRLLDSRDHAPDRPSPDEP</sequence>
<dbReference type="EMBL" id="PYHS01000023">
    <property type="protein sequence ID" value="PSR58500.1"/>
    <property type="molecule type" value="Genomic_DNA"/>
</dbReference>
<organism evidence="3 4">
    <name type="scientific">Nocardia nova</name>
    <dbReference type="NCBI Taxonomy" id="37330"/>
    <lineage>
        <taxon>Bacteria</taxon>
        <taxon>Bacillati</taxon>
        <taxon>Actinomycetota</taxon>
        <taxon>Actinomycetes</taxon>
        <taxon>Mycobacteriales</taxon>
        <taxon>Nocardiaceae</taxon>
        <taxon>Nocardia</taxon>
    </lineage>
</organism>
<evidence type="ECO:0000313" key="4">
    <source>
        <dbReference type="Proteomes" id="UP000241647"/>
    </source>
</evidence>
<name>A0A2T2YSM8_9NOCA</name>
<dbReference type="AlphaFoldDB" id="A0A2T2YSM8"/>
<accession>A0A2T2YSM8</accession>
<protein>
    <submittedName>
        <fullName evidence="3">Dienelactone hydrolase</fullName>
    </submittedName>
</protein>
<feature type="domain" description="Dienelactone hydrolase" evidence="2">
    <location>
        <begin position="29"/>
        <end position="152"/>
    </location>
</feature>
<dbReference type="Gene3D" id="3.40.50.1820">
    <property type="entry name" value="alpha/beta hydrolase"/>
    <property type="match status" value="1"/>
</dbReference>
<dbReference type="Pfam" id="PF01738">
    <property type="entry name" value="DLH"/>
    <property type="match status" value="1"/>
</dbReference>
<evidence type="ECO:0000259" key="2">
    <source>
        <dbReference type="Pfam" id="PF01738"/>
    </source>
</evidence>
<gene>
    <name evidence="3" type="ORF">C8259_30095</name>
</gene>
<evidence type="ECO:0000313" key="3">
    <source>
        <dbReference type="EMBL" id="PSR58500.1"/>
    </source>
</evidence>
<dbReference type="Proteomes" id="UP000241647">
    <property type="component" value="Unassembled WGS sequence"/>
</dbReference>
<dbReference type="GO" id="GO:0016787">
    <property type="term" value="F:hydrolase activity"/>
    <property type="evidence" value="ECO:0007669"/>
    <property type="project" value="UniProtKB-KW"/>
</dbReference>
<keyword evidence="3" id="KW-0378">Hydrolase</keyword>
<proteinExistence type="predicted"/>
<reference evidence="3 4" key="1">
    <citation type="submission" date="2018-02" db="EMBL/GenBank/DDBJ databases">
        <title>8 Nocardia nova and 1 Nocardia cyriacigeorgica strain used for evolution to TMP-SMX.</title>
        <authorList>
            <person name="Mehta H."/>
            <person name="Weng J."/>
            <person name="Shamoo Y."/>
        </authorList>
    </citation>
    <scope>NUCLEOTIDE SEQUENCE [LARGE SCALE GENOMIC DNA]</scope>
    <source>
        <strain evidence="3 4">ATCC 33727</strain>
    </source>
</reference>